<evidence type="ECO:0000313" key="8">
    <source>
        <dbReference type="Proteomes" id="UP000775179"/>
    </source>
</evidence>
<gene>
    <name evidence="7" type="ORF">K4H94_10045</name>
</gene>
<dbReference type="PANTHER" id="PTHR33507:SF3">
    <property type="entry name" value="INNER MEMBRANE PROTEIN YBBJ"/>
    <property type="match status" value="1"/>
</dbReference>
<feature type="domain" description="NfeD-like C-terminal" evidence="6">
    <location>
        <begin position="84"/>
        <end position="139"/>
    </location>
</feature>
<dbReference type="AlphaFoldDB" id="A0ABD4RIY6"/>
<dbReference type="GO" id="GO:0016020">
    <property type="term" value="C:membrane"/>
    <property type="evidence" value="ECO:0007669"/>
    <property type="project" value="UniProtKB-SubCell"/>
</dbReference>
<dbReference type="Gene3D" id="2.40.50.140">
    <property type="entry name" value="Nucleic acid-binding proteins"/>
    <property type="match status" value="1"/>
</dbReference>
<evidence type="ECO:0000256" key="2">
    <source>
        <dbReference type="ARBA" id="ARBA00022692"/>
    </source>
</evidence>
<evidence type="ECO:0000256" key="3">
    <source>
        <dbReference type="ARBA" id="ARBA00022989"/>
    </source>
</evidence>
<keyword evidence="4 5" id="KW-0472">Membrane</keyword>
<organism evidence="7 8">
    <name type="scientific">Clostridium chauvoei</name>
    <dbReference type="NCBI Taxonomy" id="46867"/>
    <lineage>
        <taxon>Bacteria</taxon>
        <taxon>Bacillati</taxon>
        <taxon>Bacillota</taxon>
        <taxon>Clostridia</taxon>
        <taxon>Eubacteriales</taxon>
        <taxon>Clostridiaceae</taxon>
        <taxon>Clostridium</taxon>
    </lineage>
</organism>
<name>A0ABD4RIY6_9CLOT</name>
<dbReference type="SUPFAM" id="SSF141322">
    <property type="entry name" value="NfeD domain-like"/>
    <property type="match status" value="1"/>
</dbReference>
<dbReference type="PANTHER" id="PTHR33507">
    <property type="entry name" value="INNER MEMBRANE PROTEIN YBBJ"/>
    <property type="match status" value="1"/>
</dbReference>
<dbReference type="RefSeq" id="WP_021875360.1">
    <property type="nucleotide sequence ID" value="NZ_CP018624.1"/>
</dbReference>
<proteinExistence type="predicted"/>
<dbReference type="GeneID" id="66301368"/>
<dbReference type="Proteomes" id="UP000775179">
    <property type="component" value="Unassembled WGS sequence"/>
</dbReference>
<dbReference type="Pfam" id="PF01957">
    <property type="entry name" value="NfeD"/>
    <property type="match status" value="1"/>
</dbReference>
<dbReference type="InterPro" id="IPR052165">
    <property type="entry name" value="Membrane_assoc_protease"/>
</dbReference>
<accession>A0ABD4RIY6</accession>
<evidence type="ECO:0000313" key="7">
    <source>
        <dbReference type="EMBL" id="MBX7291352.1"/>
    </source>
</evidence>
<evidence type="ECO:0000259" key="6">
    <source>
        <dbReference type="Pfam" id="PF01957"/>
    </source>
</evidence>
<dbReference type="KEGG" id="cchv:BTM20_05775"/>
<evidence type="ECO:0000256" key="1">
    <source>
        <dbReference type="ARBA" id="ARBA00004141"/>
    </source>
</evidence>
<evidence type="ECO:0000256" key="5">
    <source>
        <dbReference type="SAM" id="Phobius"/>
    </source>
</evidence>
<comment type="subcellular location">
    <subcellularLocation>
        <location evidence="1">Membrane</location>
        <topology evidence="1">Multi-pass membrane protein</topology>
    </subcellularLocation>
</comment>
<keyword evidence="2 5" id="KW-0812">Transmembrane</keyword>
<comment type="caution">
    <text evidence="7">The sequence shown here is derived from an EMBL/GenBank/DDBJ whole genome shotgun (WGS) entry which is preliminary data.</text>
</comment>
<feature type="transmembrane region" description="Helical" evidence="5">
    <location>
        <begin position="45"/>
        <end position="68"/>
    </location>
</feature>
<dbReference type="InterPro" id="IPR012340">
    <property type="entry name" value="NA-bd_OB-fold"/>
</dbReference>
<sequence>MLSMVFWIIVAIAVTLLDILTSSFLFVWFAVGAFAAMIADLLGATVGIQIIIFLVVSIITISIGYPWARKKFKTSVKHTPLMEETYIGRIMKAEADIEKKARVKIDGIYWAIQNNGDTIKKGTNFKIVGIEGNKIIVNKEEEK</sequence>
<dbReference type="EMBL" id="JAIFTX010000022">
    <property type="protein sequence ID" value="MBX7291352.1"/>
    <property type="molecule type" value="Genomic_DNA"/>
</dbReference>
<protein>
    <submittedName>
        <fullName evidence="7">NfeD family protein</fullName>
    </submittedName>
</protein>
<keyword evidence="3 5" id="KW-1133">Transmembrane helix</keyword>
<reference evidence="7 8" key="1">
    <citation type="submission" date="2021-08" db="EMBL/GenBank/DDBJ databases">
        <title>Genome sequence analysis of Clostridium chauvoei strains of European origin and evaluation of typing options for outbreak investigations.</title>
        <authorList>
            <person name="Abdel-Glil M."/>
            <person name="Thomas P."/>
            <person name="Seyboldt C."/>
        </authorList>
    </citation>
    <scope>NUCLEOTIDE SEQUENCE [LARGE SCALE GENOMIC DNA]</scope>
    <source>
        <strain evidence="7 8">S0260-09</strain>
    </source>
</reference>
<evidence type="ECO:0000256" key="4">
    <source>
        <dbReference type="ARBA" id="ARBA00023136"/>
    </source>
</evidence>
<dbReference type="InterPro" id="IPR002810">
    <property type="entry name" value="NfeD-like_C"/>
</dbReference>